<dbReference type="Proteomes" id="UP000583556">
    <property type="component" value="Unassembled WGS sequence"/>
</dbReference>
<evidence type="ECO:0000313" key="2">
    <source>
        <dbReference type="Proteomes" id="UP000583556"/>
    </source>
</evidence>
<sequence length="94" mass="10246">MRTKGARGSKVKFGSVTISGSKPSAGLVKKNIERSTAALERVVKRLERPGVDIRAKRDVPQFSVADGEPGVFIRRLNGRINRGRLVNGAFEVID</sequence>
<reference evidence="1 2" key="1">
    <citation type="submission" date="2020-04" db="EMBL/GenBank/DDBJ databases">
        <title>Novosphingobium sp. TW-4 isolated from soil.</title>
        <authorList>
            <person name="Dahal R.H."/>
            <person name="Chaudhary D.K."/>
        </authorList>
    </citation>
    <scope>NUCLEOTIDE SEQUENCE [LARGE SCALE GENOMIC DNA]</scope>
    <source>
        <strain evidence="1 2">TW-4</strain>
    </source>
</reference>
<dbReference type="EMBL" id="JABBGM010000031">
    <property type="protein sequence ID" value="NML96315.1"/>
    <property type="molecule type" value="Genomic_DNA"/>
</dbReference>
<protein>
    <submittedName>
        <fullName evidence="1">Uncharacterized protein</fullName>
    </submittedName>
</protein>
<name>A0A7Y0BTG4_9SPHN</name>
<organism evidence="1 2">
    <name type="scientific">Novosphingobium olei</name>
    <dbReference type="NCBI Taxonomy" id="2728851"/>
    <lineage>
        <taxon>Bacteria</taxon>
        <taxon>Pseudomonadati</taxon>
        <taxon>Pseudomonadota</taxon>
        <taxon>Alphaproteobacteria</taxon>
        <taxon>Sphingomonadales</taxon>
        <taxon>Sphingomonadaceae</taxon>
        <taxon>Novosphingobium</taxon>
    </lineage>
</organism>
<evidence type="ECO:0000313" key="1">
    <source>
        <dbReference type="EMBL" id="NML96315.1"/>
    </source>
</evidence>
<keyword evidence="2" id="KW-1185">Reference proteome</keyword>
<gene>
    <name evidence="1" type="ORF">HHL27_21980</name>
</gene>
<comment type="caution">
    <text evidence="1">The sequence shown here is derived from an EMBL/GenBank/DDBJ whole genome shotgun (WGS) entry which is preliminary data.</text>
</comment>
<accession>A0A7Y0BTG4</accession>
<proteinExistence type="predicted"/>
<dbReference type="AlphaFoldDB" id="A0A7Y0BTG4"/>